<comment type="caution">
    <text evidence="2">The sequence shown here is derived from an EMBL/GenBank/DDBJ whole genome shotgun (WGS) entry which is preliminary data.</text>
</comment>
<keyword evidence="3" id="KW-1185">Reference proteome</keyword>
<evidence type="ECO:0000313" key="2">
    <source>
        <dbReference type="EMBL" id="PPH74815.1"/>
    </source>
</evidence>
<evidence type="ECO:0000256" key="1">
    <source>
        <dbReference type="SAM" id="Phobius"/>
    </source>
</evidence>
<protein>
    <submittedName>
        <fullName evidence="2">DUF1772 domain-containing protein</fullName>
    </submittedName>
</protein>
<feature type="transmembrane region" description="Helical" evidence="1">
    <location>
        <begin position="86"/>
        <end position="104"/>
    </location>
</feature>
<dbReference type="RefSeq" id="WP_097167818.1">
    <property type="nucleotide sequence ID" value="NZ_PSUD01000032.1"/>
</dbReference>
<name>A0ABX5A9C1_RATRA</name>
<evidence type="ECO:0000313" key="3">
    <source>
        <dbReference type="Proteomes" id="UP000239698"/>
    </source>
</evidence>
<organism evidence="2 3">
    <name type="scientific">Rathayibacter rathayi</name>
    <name type="common">Corynebacterium rathayi</name>
    <dbReference type="NCBI Taxonomy" id="33887"/>
    <lineage>
        <taxon>Bacteria</taxon>
        <taxon>Bacillati</taxon>
        <taxon>Actinomycetota</taxon>
        <taxon>Actinomycetes</taxon>
        <taxon>Micrococcales</taxon>
        <taxon>Microbacteriaceae</taxon>
        <taxon>Rathayibacter</taxon>
    </lineage>
</organism>
<dbReference type="EMBL" id="PSVT01000032">
    <property type="protein sequence ID" value="PPH74815.1"/>
    <property type="molecule type" value="Genomic_DNA"/>
</dbReference>
<accession>A0ABX5A9C1</accession>
<feature type="transmembrane region" description="Helical" evidence="1">
    <location>
        <begin position="138"/>
        <end position="157"/>
    </location>
</feature>
<keyword evidence="1" id="KW-1133">Transmembrane helix</keyword>
<dbReference type="Proteomes" id="UP000239698">
    <property type="component" value="Unassembled WGS sequence"/>
</dbReference>
<dbReference type="InterPro" id="IPR013901">
    <property type="entry name" value="Anthrone_oxy"/>
</dbReference>
<feature type="transmembrane region" description="Helical" evidence="1">
    <location>
        <begin position="58"/>
        <end position="79"/>
    </location>
</feature>
<proteinExistence type="predicted"/>
<reference evidence="2 3" key="1">
    <citation type="submission" date="2018-02" db="EMBL/GenBank/DDBJ databases">
        <title>Bacteriophage NCPPB3778 and a type I-E CRISPR drive the evolution of the US Biological Select Agent, Rathayibacter toxicus.</title>
        <authorList>
            <person name="Davis E.W.II."/>
            <person name="Tabima J.F."/>
            <person name="Weisberg A.J."/>
            <person name="Lopes L.D."/>
            <person name="Wiseman M.S."/>
            <person name="Wiseman M.S."/>
            <person name="Pupko T."/>
            <person name="Belcher M.S."/>
            <person name="Sechler A.J."/>
            <person name="Tancos M.A."/>
            <person name="Schroeder B.K."/>
            <person name="Murray T.D."/>
            <person name="Luster D.G."/>
            <person name="Schneider W.L."/>
            <person name="Rogers E."/>
            <person name="Andreote F.D."/>
            <person name="Grunwald N.J."/>
            <person name="Putnam M.L."/>
            <person name="Chang J.H."/>
        </authorList>
    </citation>
    <scope>NUCLEOTIDE SEQUENCE [LARGE SCALE GENOMIC DNA]</scope>
    <source>
        <strain evidence="2 3">AY1D6</strain>
    </source>
</reference>
<dbReference type="Pfam" id="PF08592">
    <property type="entry name" value="Anthrone_oxy"/>
    <property type="match status" value="1"/>
</dbReference>
<gene>
    <name evidence="2" type="ORF">C5C40_12610</name>
</gene>
<keyword evidence="1" id="KW-0812">Transmembrane</keyword>
<sequence length="159" mass="16585">MADSLLVPLLLAALVANALAAGFFYAFACAVMPGLARVDDRTFVSTMVAVNAAVKNPLFALSFFGGVLLPAAALLAALLSGEGGTARWIGVAVALFMVQYLVTFSRNIPLNLRLARDVRGPHASTRRAFEKPWVRANGVRTVAATGSVLSLGLALLATV</sequence>
<keyword evidence="1" id="KW-0472">Membrane</keyword>